<protein>
    <submittedName>
        <fullName evidence="7">Recombinase family protein</fullName>
    </submittedName>
</protein>
<evidence type="ECO:0000256" key="1">
    <source>
        <dbReference type="ARBA" id="ARBA00022908"/>
    </source>
</evidence>
<dbReference type="InterPro" id="IPR036162">
    <property type="entry name" value="Resolvase-like_N_sf"/>
</dbReference>
<comment type="caution">
    <text evidence="7">The sequence shown here is derived from an EMBL/GenBank/DDBJ whole genome shotgun (WGS) entry which is preliminary data.</text>
</comment>
<dbReference type="PANTHER" id="PTHR30461">
    <property type="entry name" value="DNA-INVERTASE FROM LAMBDOID PROPHAGE"/>
    <property type="match status" value="1"/>
</dbReference>
<dbReference type="InterPro" id="IPR006119">
    <property type="entry name" value="Resolv_N"/>
</dbReference>
<dbReference type="InterPro" id="IPR006118">
    <property type="entry name" value="Recombinase_CS"/>
</dbReference>
<dbReference type="InterPro" id="IPR038109">
    <property type="entry name" value="DNA_bind_recomb_sf"/>
</dbReference>
<dbReference type="InterPro" id="IPR025827">
    <property type="entry name" value="Zn_ribbon_recom_dom"/>
</dbReference>
<dbReference type="PROSITE" id="PS00397">
    <property type="entry name" value="RECOMBINASES_1"/>
    <property type="match status" value="1"/>
</dbReference>
<dbReference type="SMART" id="SM00857">
    <property type="entry name" value="Resolvase"/>
    <property type="match status" value="1"/>
</dbReference>
<keyword evidence="1" id="KW-0229">DNA integration</keyword>
<evidence type="ECO:0000313" key="8">
    <source>
        <dbReference type="Proteomes" id="UP000620559"/>
    </source>
</evidence>
<evidence type="ECO:0000313" key="7">
    <source>
        <dbReference type="EMBL" id="MBE9212937.1"/>
    </source>
</evidence>
<keyword evidence="3" id="KW-0233">DNA recombination</keyword>
<dbReference type="AlphaFoldDB" id="A0A8J7K2E3"/>
<reference evidence="7" key="1">
    <citation type="submission" date="2020-10" db="EMBL/GenBank/DDBJ databases">
        <authorList>
            <person name="Castelo-Branco R."/>
            <person name="Eusebio N."/>
            <person name="Adriana R."/>
            <person name="Vieira A."/>
            <person name="Brugerolle De Fraissinette N."/>
            <person name="Rezende De Castro R."/>
            <person name="Schneider M.P."/>
            <person name="Vasconcelos V."/>
            <person name="Leao P.N."/>
        </authorList>
    </citation>
    <scope>NUCLEOTIDE SEQUENCE</scope>
    <source>
        <strain evidence="7">LEGE 06105</strain>
    </source>
</reference>
<evidence type="ECO:0000259" key="6">
    <source>
        <dbReference type="PROSITE" id="PS51736"/>
    </source>
</evidence>
<dbReference type="RefSeq" id="WP_193919350.1">
    <property type="nucleotide sequence ID" value="NZ_JADEWL010000022.1"/>
</dbReference>
<dbReference type="NCBIfam" id="NF041201">
    <property type="entry name" value="recomb_XisF"/>
    <property type="match status" value="1"/>
</dbReference>
<proteinExistence type="predicted"/>
<dbReference type="GO" id="GO:0000150">
    <property type="term" value="F:DNA strand exchange activity"/>
    <property type="evidence" value="ECO:0007669"/>
    <property type="project" value="InterPro"/>
</dbReference>
<accession>A0A8J7K2E3</accession>
<dbReference type="GO" id="GO:0015074">
    <property type="term" value="P:DNA integration"/>
    <property type="evidence" value="ECO:0007669"/>
    <property type="project" value="UniProtKB-KW"/>
</dbReference>
<evidence type="ECO:0000256" key="5">
    <source>
        <dbReference type="PROSITE-ProRule" id="PRU10137"/>
    </source>
</evidence>
<evidence type="ECO:0000256" key="2">
    <source>
        <dbReference type="ARBA" id="ARBA00023125"/>
    </source>
</evidence>
<dbReference type="Pfam" id="PF13408">
    <property type="entry name" value="Zn_ribbon_recom"/>
    <property type="match status" value="1"/>
</dbReference>
<gene>
    <name evidence="7" type="ORF">IQ247_09590</name>
</gene>
<feature type="domain" description="Resolvase/invertase-type recombinase catalytic" evidence="6">
    <location>
        <begin position="6"/>
        <end position="150"/>
    </location>
</feature>
<dbReference type="Proteomes" id="UP000620559">
    <property type="component" value="Unassembled WGS sequence"/>
</dbReference>
<organism evidence="7 8">
    <name type="scientific">Plectonema cf. radiosum LEGE 06105</name>
    <dbReference type="NCBI Taxonomy" id="945769"/>
    <lineage>
        <taxon>Bacteria</taxon>
        <taxon>Bacillati</taxon>
        <taxon>Cyanobacteriota</taxon>
        <taxon>Cyanophyceae</taxon>
        <taxon>Oscillatoriophycideae</taxon>
        <taxon>Oscillatoriales</taxon>
        <taxon>Microcoleaceae</taxon>
        <taxon>Plectonema</taxon>
    </lineage>
</organism>
<dbReference type="PROSITE" id="PS51736">
    <property type="entry name" value="RECOMBINASES_3"/>
    <property type="match status" value="1"/>
</dbReference>
<dbReference type="InterPro" id="IPR011109">
    <property type="entry name" value="DNA_bind_recombinase_dom"/>
</dbReference>
<dbReference type="CDD" id="cd00338">
    <property type="entry name" value="Ser_Recombinase"/>
    <property type="match status" value="1"/>
</dbReference>
<keyword evidence="2" id="KW-0238">DNA-binding</keyword>
<evidence type="ECO:0000256" key="4">
    <source>
        <dbReference type="PIRSR" id="PIRSR606118-50"/>
    </source>
</evidence>
<dbReference type="Gene3D" id="3.40.50.1390">
    <property type="entry name" value="Resolvase, N-terminal catalytic domain"/>
    <property type="match status" value="1"/>
</dbReference>
<dbReference type="Gene3D" id="3.90.1750.20">
    <property type="entry name" value="Putative Large Serine Recombinase, Chain B, Domain 2"/>
    <property type="match status" value="1"/>
</dbReference>
<dbReference type="InterPro" id="IPR050639">
    <property type="entry name" value="SSR_resolvase"/>
</dbReference>
<dbReference type="GO" id="GO:0003677">
    <property type="term" value="F:DNA binding"/>
    <property type="evidence" value="ECO:0007669"/>
    <property type="project" value="UniProtKB-KW"/>
</dbReference>
<evidence type="ECO:0000256" key="3">
    <source>
        <dbReference type="ARBA" id="ARBA00023172"/>
    </source>
</evidence>
<sequence>MGDLSRALGYCRVSTQRQHTEGHGLERYIERLKQYGLSEQQIHWDIESGASDKRKGYNQLLELVRSGCVDQIIVPCFDRFTRSALGWEVARQELQKFGVELIFLDGGSLDLETPEGLFTSRILAAMSAQVRDKNRYNAIQGHRYFQEKRKIYQAVFGFVKNGDSVILNTTQYRNTVYTHAEVARECVERFIESGELSKTIRKLTDKYGLERVGKYKYEDFPRDVSSFRRWLSNPQLCGMVCYYPFESEKRVILQSNHQGIISLAQHQQIIQILSTHPCGRRKYITNPLVGLCKCAECGSTMEKRSTKVNGKVYEHLKCPGAYPKPRQPKKCDVRTYFRLETAIDAAIQALKEKAENIVDNMPVETTEEVPSEILELQQQIFKLKQLNDPDFDSTINIKQQKLESLIKTSELNVVADASRTEVLRGIAMSKGFWEIVTREELTAIFHELVEEVVCSVSERDSIASRSQFFAPRLKI</sequence>
<dbReference type="SUPFAM" id="SSF53041">
    <property type="entry name" value="Resolvase-like"/>
    <property type="match status" value="1"/>
</dbReference>
<keyword evidence="8" id="KW-1185">Reference proteome</keyword>
<dbReference type="EMBL" id="JADEWL010000022">
    <property type="protein sequence ID" value="MBE9212937.1"/>
    <property type="molecule type" value="Genomic_DNA"/>
</dbReference>
<dbReference type="Pfam" id="PF07508">
    <property type="entry name" value="Recombinase"/>
    <property type="match status" value="1"/>
</dbReference>
<dbReference type="PANTHER" id="PTHR30461:SF23">
    <property type="entry name" value="DNA RECOMBINASE-RELATED"/>
    <property type="match status" value="1"/>
</dbReference>
<dbReference type="Pfam" id="PF00239">
    <property type="entry name" value="Resolvase"/>
    <property type="match status" value="1"/>
</dbReference>
<feature type="active site" description="O-(5'-phospho-DNA)-serine intermediate" evidence="4 5">
    <location>
        <position position="14"/>
    </location>
</feature>
<name>A0A8J7K2E3_9CYAN</name>